<dbReference type="InterPro" id="IPR017871">
    <property type="entry name" value="ABC_transporter-like_CS"/>
</dbReference>
<gene>
    <name evidence="10" type="ORF">AGRA3207_001224</name>
</gene>
<evidence type="ECO:0000256" key="5">
    <source>
        <dbReference type="ARBA" id="ARBA00022989"/>
    </source>
</evidence>
<dbReference type="SUPFAM" id="SSF90123">
    <property type="entry name" value="ABC transporter transmembrane region"/>
    <property type="match status" value="1"/>
</dbReference>
<dbReference type="PROSITE" id="PS50893">
    <property type="entry name" value="ABC_TRANSPORTER_2"/>
    <property type="match status" value="1"/>
</dbReference>
<dbReference type="InterPro" id="IPR036640">
    <property type="entry name" value="ABC1_TM_sf"/>
</dbReference>
<dbReference type="SMART" id="SM00382">
    <property type="entry name" value="AAA"/>
    <property type="match status" value="1"/>
</dbReference>
<dbReference type="GO" id="GO:0005524">
    <property type="term" value="F:ATP binding"/>
    <property type="evidence" value="ECO:0007669"/>
    <property type="project" value="UniProtKB-KW"/>
</dbReference>
<proteinExistence type="predicted"/>
<keyword evidence="11" id="KW-1185">Reference proteome</keyword>
<reference evidence="10" key="1">
    <citation type="submission" date="2020-07" db="EMBL/GenBank/DDBJ databases">
        <authorList>
            <person name="Tarantini F.S."/>
            <person name="Hong K.W."/>
            <person name="Chan K.G."/>
        </authorList>
    </citation>
    <scope>NUCLEOTIDE SEQUENCE</scope>
    <source>
        <strain evidence="10">32-07</strain>
    </source>
</reference>
<feature type="region of interest" description="Disordered" evidence="7">
    <location>
        <begin position="530"/>
        <end position="550"/>
    </location>
</feature>
<feature type="region of interest" description="Disordered" evidence="7">
    <location>
        <begin position="395"/>
        <end position="422"/>
    </location>
</feature>
<dbReference type="PROSITE" id="PS00211">
    <property type="entry name" value="ABC_TRANSPORTER_1"/>
    <property type="match status" value="1"/>
</dbReference>
<keyword evidence="2 8" id="KW-0812">Transmembrane</keyword>
<feature type="compositionally biased region" description="Acidic residues" evidence="7">
    <location>
        <begin position="402"/>
        <end position="416"/>
    </location>
</feature>
<feature type="compositionally biased region" description="Low complexity" evidence="7">
    <location>
        <begin position="530"/>
        <end position="542"/>
    </location>
</feature>
<feature type="transmembrane region" description="Helical" evidence="8">
    <location>
        <begin position="87"/>
        <end position="112"/>
    </location>
</feature>
<dbReference type="PANTHER" id="PTHR43394">
    <property type="entry name" value="ATP-DEPENDENT PERMEASE MDL1, MITOCHONDRIAL"/>
    <property type="match status" value="1"/>
</dbReference>
<comment type="subcellular location">
    <subcellularLocation>
        <location evidence="1">Cell membrane</location>
        <topology evidence="1">Multi-pass membrane protein</topology>
    </subcellularLocation>
</comment>
<dbReference type="Proteomes" id="UP001049518">
    <property type="component" value="Chromosome"/>
</dbReference>
<feature type="transmembrane region" description="Helical" evidence="8">
    <location>
        <begin position="124"/>
        <end position="141"/>
    </location>
</feature>
<name>A0ABX8QNY4_9ACTN</name>
<keyword evidence="5 8" id="KW-1133">Transmembrane helix</keyword>
<dbReference type="EMBL" id="CP059572">
    <property type="protein sequence ID" value="QXJ20500.1"/>
    <property type="molecule type" value="Genomic_DNA"/>
</dbReference>
<dbReference type="InterPro" id="IPR027417">
    <property type="entry name" value="P-loop_NTPase"/>
</dbReference>
<accession>A0ABX8QNY4</accession>
<evidence type="ECO:0000256" key="6">
    <source>
        <dbReference type="ARBA" id="ARBA00023136"/>
    </source>
</evidence>
<evidence type="ECO:0000256" key="8">
    <source>
        <dbReference type="SAM" id="Phobius"/>
    </source>
</evidence>
<feature type="domain" description="ABC transporter" evidence="9">
    <location>
        <begin position="429"/>
        <end position="683"/>
    </location>
</feature>
<dbReference type="SUPFAM" id="SSF52540">
    <property type="entry name" value="P-loop containing nucleoside triphosphate hydrolases"/>
    <property type="match status" value="1"/>
</dbReference>
<dbReference type="InterPro" id="IPR039421">
    <property type="entry name" value="Type_1_exporter"/>
</dbReference>
<evidence type="ECO:0000256" key="7">
    <source>
        <dbReference type="SAM" id="MobiDB-lite"/>
    </source>
</evidence>
<keyword evidence="4 10" id="KW-0067">ATP-binding</keyword>
<evidence type="ECO:0000313" key="11">
    <source>
        <dbReference type="Proteomes" id="UP001049518"/>
    </source>
</evidence>
<evidence type="ECO:0000256" key="3">
    <source>
        <dbReference type="ARBA" id="ARBA00022741"/>
    </source>
</evidence>
<evidence type="ECO:0000256" key="2">
    <source>
        <dbReference type="ARBA" id="ARBA00022692"/>
    </source>
</evidence>
<feature type="transmembrane region" description="Helical" evidence="8">
    <location>
        <begin position="199"/>
        <end position="223"/>
    </location>
</feature>
<feature type="region of interest" description="Disordered" evidence="7">
    <location>
        <begin position="1"/>
        <end position="35"/>
    </location>
</feature>
<dbReference type="CDD" id="cd03228">
    <property type="entry name" value="ABCC_MRP_Like"/>
    <property type="match status" value="1"/>
</dbReference>
<dbReference type="PANTHER" id="PTHR43394:SF1">
    <property type="entry name" value="ATP-BINDING CASSETTE SUB-FAMILY B MEMBER 10, MITOCHONDRIAL"/>
    <property type="match status" value="1"/>
</dbReference>
<evidence type="ECO:0000256" key="4">
    <source>
        <dbReference type="ARBA" id="ARBA00022840"/>
    </source>
</evidence>
<organism evidence="10 11">
    <name type="scientific">Actinomadura graeca</name>
    <dbReference type="NCBI Taxonomy" id="2750812"/>
    <lineage>
        <taxon>Bacteria</taxon>
        <taxon>Bacillati</taxon>
        <taxon>Actinomycetota</taxon>
        <taxon>Actinomycetes</taxon>
        <taxon>Streptosporangiales</taxon>
        <taxon>Thermomonosporaceae</taxon>
        <taxon>Actinomadura</taxon>
    </lineage>
</organism>
<evidence type="ECO:0000256" key="1">
    <source>
        <dbReference type="ARBA" id="ARBA00004651"/>
    </source>
</evidence>
<sequence>MGARRERRGEGEGGRRGRRGPGKRRDGRGSRSAASAFPELSVHSWHARTGELAETGMRTMARRLPSVIAQAAGLAWRASRADSIVTVSLNLLAGVFTAFGLLATTGVLTALFSGGPTPGRVRDALPSLALVAGAAALRAGFQAGAGWAQARLEPQVERLVELRLYEATTAAHLTALDDSDFLDELKRARSRGMLAAPRVVRTAVDVLTGAVGMAAAAGTLGVLHPLLLPLLLLTALPEGWASVRSARMGYLTELALVEVVRRKWILADLMVERRHAAEIRSFTMRPFLLEEYDRFAAYQRAVELDLARRQTLAKVTGDMLKGVATAVVYGALGLMLWQGAVPLAVAGTAVLAIRTGQTSLANLVFAVNQCYEEGLYFGDYLAFCENAEARIPRRSLSHGSDADTDVDADVDTDADTDDHGRLPDDFARIQVKDVTFTYPGSEAPSLRGVSLELRKGEVIALVGENGSGKTTLSRVMAGLYDPDDGEVLWDGVPLTGVAPQEVWRHVAVIAQDYTHWPMTARQNITMGRAAAGDGAGRPAATGAGTGDEDPDVLAAARASGADEVVAGLARGYDTLLDRRFQGGAELSGGQWQRLAIARGFYRDAPLLICDEPTAALDARAEHLLFERIRTHADGRTVLLITHRLASVRHADRIHVLKHGRVIEEGDHGALMARGGLYAELYSLQASAYSAEPPAP</sequence>
<dbReference type="Pfam" id="PF00005">
    <property type="entry name" value="ABC_tran"/>
    <property type="match status" value="1"/>
</dbReference>
<dbReference type="InterPro" id="IPR003593">
    <property type="entry name" value="AAA+_ATPase"/>
</dbReference>
<dbReference type="Gene3D" id="1.20.1560.10">
    <property type="entry name" value="ABC transporter type 1, transmembrane domain"/>
    <property type="match status" value="1"/>
</dbReference>
<evidence type="ECO:0000313" key="10">
    <source>
        <dbReference type="EMBL" id="QXJ20500.1"/>
    </source>
</evidence>
<keyword evidence="3" id="KW-0547">Nucleotide-binding</keyword>
<dbReference type="InterPro" id="IPR003439">
    <property type="entry name" value="ABC_transporter-like_ATP-bd"/>
</dbReference>
<dbReference type="Gene3D" id="3.40.50.300">
    <property type="entry name" value="P-loop containing nucleotide triphosphate hydrolases"/>
    <property type="match status" value="1"/>
</dbReference>
<evidence type="ECO:0000259" key="9">
    <source>
        <dbReference type="PROSITE" id="PS50893"/>
    </source>
</evidence>
<keyword evidence="6 8" id="KW-0472">Membrane</keyword>
<protein>
    <submittedName>
        <fullName evidence="10">ATP-binding cassette domain-containing protein</fullName>
    </submittedName>
</protein>